<evidence type="ECO:0000313" key="2">
    <source>
        <dbReference type="Proteomes" id="UP000886501"/>
    </source>
</evidence>
<name>A0ACB6Z651_THEGA</name>
<accession>A0ACB6Z651</accession>
<reference evidence="1" key="2">
    <citation type="journal article" date="2020" name="Nat. Commun.">
        <title>Large-scale genome sequencing of mycorrhizal fungi provides insights into the early evolution of symbiotic traits.</title>
        <authorList>
            <person name="Miyauchi S."/>
            <person name="Kiss E."/>
            <person name="Kuo A."/>
            <person name="Drula E."/>
            <person name="Kohler A."/>
            <person name="Sanchez-Garcia M."/>
            <person name="Morin E."/>
            <person name="Andreopoulos B."/>
            <person name="Barry K.W."/>
            <person name="Bonito G."/>
            <person name="Buee M."/>
            <person name="Carver A."/>
            <person name="Chen C."/>
            <person name="Cichocki N."/>
            <person name="Clum A."/>
            <person name="Culley D."/>
            <person name="Crous P.W."/>
            <person name="Fauchery L."/>
            <person name="Girlanda M."/>
            <person name="Hayes R.D."/>
            <person name="Keri Z."/>
            <person name="LaButti K."/>
            <person name="Lipzen A."/>
            <person name="Lombard V."/>
            <person name="Magnuson J."/>
            <person name="Maillard F."/>
            <person name="Murat C."/>
            <person name="Nolan M."/>
            <person name="Ohm R.A."/>
            <person name="Pangilinan J."/>
            <person name="Pereira M.F."/>
            <person name="Perotto S."/>
            <person name="Peter M."/>
            <person name="Pfister S."/>
            <person name="Riley R."/>
            <person name="Sitrit Y."/>
            <person name="Stielow J.B."/>
            <person name="Szollosi G."/>
            <person name="Zifcakova L."/>
            <person name="Stursova M."/>
            <person name="Spatafora J.W."/>
            <person name="Tedersoo L."/>
            <person name="Vaario L.M."/>
            <person name="Yamada A."/>
            <person name="Yan M."/>
            <person name="Wang P."/>
            <person name="Xu J."/>
            <person name="Bruns T."/>
            <person name="Baldrian P."/>
            <person name="Vilgalys R."/>
            <person name="Dunand C."/>
            <person name="Henrissat B."/>
            <person name="Grigoriev I.V."/>
            <person name="Hibbett D."/>
            <person name="Nagy L.G."/>
            <person name="Martin F.M."/>
        </authorList>
    </citation>
    <scope>NUCLEOTIDE SEQUENCE</scope>
    <source>
        <strain evidence="1">P2</strain>
    </source>
</reference>
<keyword evidence="2" id="KW-1185">Reference proteome</keyword>
<evidence type="ECO:0000313" key="1">
    <source>
        <dbReference type="EMBL" id="KAF9645088.1"/>
    </source>
</evidence>
<dbReference type="Proteomes" id="UP000886501">
    <property type="component" value="Unassembled WGS sequence"/>
</dbReference>
<proteinExistence type="predicted"/>
<comment type="caution">
    <text evidence="1">The sequence shown here is derived from an EMBL/GenBank/DDBJ whole genome shotgun (WGS) entry which is preliminary data.</text>
</comment>
<dbReference type="EMBL" id="MU118104">
    <property type="protein sequence ID" value="KAF9645088.1"/>
    <property type="molecule type" value="Genomic_DNA"/>
</dbReference>
<protein>
    <submittedName>
        <fullName evidence="1">Uncharacterized protein</fullName>
    </submittedName>
</protein>
<sequence length="126" mass="14097">MPTGCVVQRLSTIVERVRVESNCYRVCVSDERIERFCNFTCPETSISGALVLVDVSSNHEGTPPPDPRLFILHATHTRVPHTSGATKFFRCLDQDVNKAKDLAFDKSSVHLVGNTVFQQFASCHFQ</sequence>
<gene>
    <name evidence="1" type="ORF">BDM02DRAFT_3120759</name>
</gene>
<organism evidence="1 2">
    <name type="scientific">Thelephora ganbajun</name>
    <name type="common">Ganba fungus</name>
    <dbReference type="NCBI Taxonomy" id="370292"/>
    <lineage>
        <taxon>Eukaryota</taxon>
        <taxon>Fungi</taxon>
        <taxon>Dikarya</taxon>
        <taxon>Basidiomycota</taxon>
        <taxon>Agaricomycotina</taxon>
        <taxon>Agaricomycetes</taxon>
        <taxon>Thelephorales</taxon>
        <taxon>Thelephoraceae</taxon>
        <taxon>Thelephora</taxon>
    </lineage>
</organism>
<reference evidence="1" key="1">
    <citation type="submission" date="2019-10" db="EMBL/GenBank/DDBJ databases">
        <authorList>
            <consortium name="DOE Joint Genome Institute"/>
            <person name="Kuo A."/>
            <person name="Miyauchi S."/>
            <person name="Kiss E."/>
            <person name="Drula E."/>
            <person name="Kohler A."/>
            <person name="Sanchez-Garcia M."/>
            <person name="Andreopoulos B."/>
            <person name="Barry K.W."/>
            <person name="Bonito G."/>
            <person name="Buee M."/>
            <person name="Carver A."/>
            <person name="Chen C."/>
            <person name="Cichocki N."/>
            <person name="Clum A."/>
            <person name="Culley D."/>
            <person name="Crous P.W."/>
            <person name="Fauchery L."/>
            <person name="Girlanda M."/>
            <person name="Hayes R."/>
            <person name="Keri Z."/>
            <person name="Labutti K."/>
            <person name="Lipzen A."/>
            <person name="Lombard V."/>
            <person name="Magnuson J."/>
            <person name="Maillard F."/>
            <person name="Morin E."/>
            <person name="Murat C."/>
            <person name="Nolan M."/>
            <person name="Ohm R."/>
            <person name="Pangilinan J."/>
            <person name="Pereira M."/>
            <person name="Perotto S."/>
            <person name="Peter M."/>
            <person name="Riley R."/>
            <person name="Sitrit Y."/>
            <person name="Stielow B."/>
            <person name="Szollosi G."/>
            <person name="Zifcakova L."/>
            <person name="Stursova M."/>
            <person name="Spatafora J.W."/>
            <person name="Tedersoo L."/>
            <person name="Vaario L.-M."/>
            <person name="Yamada A."/>
            <person name="Yan M."/>
            <person name="Wang P."/>
            <person name="Xu J."/>
            <person name="Bruns T."/>
            <person name="Baldrian P."/>
            <person name="Vilgalys R."/>
            <person name="Henrissat B."/>
            <person name="Grigoriev I.V."/>
            <person name="Hibbett D."/>
            <person name="Nagy L.G."/>
            <person name="Martin F.M."/>
        </authorList>
    </citation>
    <scope>NUCLEOTIDE SEQUENCE</scope>
    <source>
        <strain evidence="1">P2</strain>
    </source>
</reference>